<dbReference type="InterPro" id="IPR016024">
    <property type="entry name" value="ARM-type_fold"/>
</dbReference>
<keyword evidence="4" id="KW-1185">Reference proteome</keyword>
<reference evidence="5" key="1">
    <citation type="submission" date="2025-08" db="UniProtKB">
        <authorList>
            <consortium name="RefSeq"/>
        </authorList>
    </citation>
    <scope>IDENTIFICATION</scope>
    <source>
        <tissue evidence="5">Sperm</tissue>
    </source>
</reference>
<dbReference type="SUPFAM" id="SSF48371">
    <property type="entry name" value="ARM repeat"/>
    <property type="match status" value="1"/>
</dbReference>
<feature type="region of interest" description="Disordered" evidence="2">
    <location>
        <begin position="750"/>
        <end position="829"/>
    </location>
</feature>
<feature type="compositionally biased region" description="Low complexity" evidence="2">
    <location>
        <begin position="656"/>
        <end position="680"/>
    </location>
</feature>
<gene>
    <name evidence="5" type="primary">SCYL3</name>
</gene>
<dbReference type="SUPFAM" id="SSF56112">
    <property type="entry name" value="Protein kinase-like (PK-like)"/>
    <property type="match status" value="1"/>
</dbReference>
<feature type="region of interest" description="Disordered" evidence="2">
    <location>
        <begin position="592"/>
        <end position="687"/>
    </location>
</feature>
<dbReference type="PANTHER" id="PTHR12984:SF15">
    <property type="entry name" value="PROTEIN-ASSOCIATING WITH THE CARBOXYL-TERMINAL DOMAIN OF EZRIN"/>
    <property type="match status" value="1"/>
</dbReference>
<dbReference type="GO" id="GO:0004672">
    <property type="term" value="F:protein kinase activity"/>
    <property type="evidence" value="ECO:0007669"/>
    <property type="project" value="InterPro"/>
</dbReference>
<dbReference type="RefSeq" id="XP_032802812.1">
    <property type="nucleotide sequence ID" value="XM_032946921.1"/>
</dbReference>
<dbReference type="InterPro" id="IPR011009">
    <property type="entry name" value="Kinase-like_dom_sf"/>
</dbReference>
<evidence type="ECO:0000313" key="4">
    <source>
        <dbReference type="Proteomes" id="UP001318040"/>
    </source>
</evidence>
<protein>
    <submittedName>
        <fullName evidence="5">Protein-associating with the carboxyl-terminal domain of ezrin</fullName>
    </submittedName>
</protein>
<dbReference type="CTD" id="57147"/>
<feature type="compositionally biased region" description="Polar residues" evidence="2">
    <location>
        <begin position="751"/>
        <end position="762"/>
    </location>
</feature>
<feature type="domain" description="Protein kinase" evidence="3">
    <location>
        <begin position="1"/>
        <end position="325"/>
    </location>
</feature>
<dbReference type="PANTHER" id="PTHR12984">
    <property type="entry name" value="SCY1-RELATED S/T PROTEIN KINASE-LIKE"/>
    <property type="match status" value="1"/>
</dbReference>
<dbReference type="InterPro" id="IPR051177">
    <property type="entry name" value="CIK-Related_Protein"/>
</dbReference>
<evidence type="ECO:0000256" key="1">
    <source>
        <dbReference type="ARBA" id="ARBA00038349"/>
    </source>
</evidence>
<dbReference type="KEGG" id="pmrn:116939043"/>
<organism evidence="4 5">
    <name type="scientific">Petromyzon marinus</name>
    <name type="common">Sea lamprey</name>
    <dbReference type="NCBI Taxonomy" id="7757"/>
    <lineage>
        <taxon>Eukaryota</taxon>
        <taxon>Metazoa</taxon>
        <taxon>Chordata</taxon>
        <taxon>Craniata</taxon>
        <taxon>Vertebrata</taxon>
        <taxon>Cyclostomata</taxon>
        <taxon>Hyperoartia</taxon>
        <taxon>Petromyzontiformes</taxon>
        <taxon>Petromyzontidae</taxon>
        <taxon>Petromyzon</taxon>
    </lineage>
</organism>
<feature type="compositionally biased region" description="Basic and acidic residues" evidence="2">
    <location>
        <begin position="533"/>
        <end position="544"/>
    </location>
</feature>
<feature type="compositionally biased region" description="Basic and acidic residues" evidence="2">
    <location>
        <begin position="815"/>
        <end position="829"/>
    </location>
</feature>
<evidence type="ECO:0000313" key="5">
    <source>
        <dbReference type="RefSeq" id="XP_032802812.1"/>
    </source>
</evidence>
<feature type="compositionally biased region" description="Low complexity" evidence="2">
    <location>
        <begin position="478"/>
        <end position="495"/>
    </location>
</feature>
<dbReference type="PROSITE" id="PS50011">
    <property type="entry name" value="PROTEIN_KINASE_DOM"/>
    <property type="match status" value="1"/>
</dbReference>
<sequence length="829" mass="87951">MGAESSALSGLRRDEEAEERGDAMPGPGGVRVWAARLGKGSRASLLLYPEGAEERARTAAKHMRTLRHPSILRVLGASAHNAPLESGLVPAGVPWVLTEVAVPLWSMRDAERGSASEVAGGLYSIMQGLLFLHSTCGLTHNSVGEGSVLVTPGGEWRLGGMESSCTFSQATPQFLESIRALRDPDSIPPEEKPRLQGLQVAVGHARDVYAFGILAQKLYSLLSDLGEVADGFMSLVETSLLNADPTLRPPLTTLTTHGLFRNDFQEVLGFLDDLTLKNEEQKHEFFKFLLERVQALPENLVANRLVPRLMSPLVLAEPVAVKSFLPHLLTPKSGHTGDQVTAAGQWEGLLSAPAFREHVCPRVCELFSSRHAHVRAALLGTLPAYAPSLTRHELEHTVLPQLLLGLRDSSDELVSSTLHALAEMVPLLGAQTVIGGGRERVFKPCAPRFHRDTLGSPAHSPKHLAAAAAAAATTVAAATPSSSTSSLTSSLMSSPPRRRLSADSTGTAAEGADWPDWESEGVEGNGTNPCDAGRVRSRDDGHSQKCENGSVLLTDLAQLAPTSKQTIAVMNGAVVDARGVIAAGGTASRTQLADNEVRKTKPRGLQLRLDGPSRQPSTILSSSSSSLSSSPSSLSSQQQDARPDAHTAVRDGPAVAKLSATVASSSSSSPTRPSLSLHTSKASPSQPLVVKLAPAPKAPPSTQPLQLGEEFKITAKGRRWAARDPELDLFADMEPTITFDRSESCDAAATVATTGDSRTNPGMDSRGTLDAEAFSGTGDGKTQPDKFAAAAATEEASWGWDEDTELDWSESGWQDAEHEEKQSRAETNS</sequence>
<dbReference type="GO" id="GO:0005524">
    <property type="term" value="F:ATP binding"/>
    <property type="evidence" value="ECO:0007669"/>
    <property type="project" value="InterPro"/>
</dbReference>
<feature type="region of interest" description="Disordered" evidence="2">
    <location>
        <begin position="478"/>
        <end position="544"/>
    </location>
</feature>
<dbReference type="Proteomes" id="UP001318040">
    <property type="component" value="Chromosome 5"/>
</dbReference>
<dbReference type="Gene3D" id="1.25.10.10">
    <property type="entry name" value="Leucine-rich Repeat Variant"/>
    <property type="match status" value="1"/>
</dbReference>
<evidence type="ECO:0000256" key="2">
    <source>
        <dbReference type="SAM" id="MobiDB-lite"/>
    </source>
</evidence>
<dbReference type="AlphaFoldDB" id="A0AAJ7SNW5"/>
<dbReference type="InterPro" id="IPR000719">
    <property type="entry name" value="Prot_kinase_dom"/>
</dbReference>
<feature type="region of interest" description="Disordered" evidence="2">
    <location>
        <begin position="1"/>
        <end position="25"/>
    </location>
</feature>
<name>A0AAJ7SNW5_PETMA</name>
<dbReference type="InterPro" id="IPR011989">
    <property type="entry name" value="ARM-like"/>
</dbReference>
<evidence type="ECO:0000259" key="3">
    <source>
        <dbReference type="PROSITE" id="PS50011"/>
    </source>
</evidence>
<dbReference type="Gene3D" id="1.10.510.10">
    <property type="entry name" value="Transferase(Phosphotransferase) domain 1"/>
    <property type="match status" value="1"/>
</dbReference>
<feature type="compositionally biased region" description="Low complexity" evidence="2">
    <location>
        <begin position="612"/>
        <end position="638"/>
    </location>
</feature>
<proteinExistence type="inferred from homology"/>
<accession>A0AAJ7SNW5</accession>
<comment type="similarity">
    <text evidence="1">Belongs to the protein kinase superfamily.</text>
</comment>